<proteinExistence type="predicted"/>
<dbReference type="HOGENOM" id="CLU_2425969_0_0_9"/>
<sequence>MKRELTSAELLLAFVTSNLCAGITSLMITFGSETIQAAGLKEWVFLGIDIGIRTLIVFAAYKLLSLTIIKLFGQKIRPEARNQFRIFGMFE</sequence>
<protein>
    <submittedName>
        <fullName evidence="2">Uncharacterized protein</fullName>
    </submittedName>
</protein>
<dbReference type="GeneID" id="34222140"/>
<name>A0A075LMN5_9BACI</name>
<dbReference type="Proteomes" id="UP000199735">
    <property type="component" value="Unassembled WGS sequence"/>
</dbReference>
<reference evidence="2 4" key="1">
    <citation type="submission" date="2014-07" db="EMBL/GenBank/DDBJ databases">
        <title>Complete genome sequence of a moderately halophilic bacterium Terribacillus aidingensis MP602, isolated from Cryptomeria fortunei in Tianmu mountain in China.</title>
        <authorList>
            <person name="Wang Y."/>
            <person name="Lu P."/>
            <person name="Zhang L."/>
        </authorList>
    </citation>
    <scope>NUCLEOTIDE SEQUENCE [LARGE SCALE GENOMIC DNA]</scope>
    <source>
        <strain evidence="2 4">MP602</strain>
    </source>
</reference>
<dbReference type="EMBL" id="CP008876">
    <property type="protein sequence ID" value="AIF65658.1"/>
    <property type="molecule type" value="Genomic_DNA"/>
</dbReference>
<organism evidence="2 4">
    <name type="scientific">Terribacillus saccharophilus</name>
    <dbReference type="NCBI Taxonomy" id="361277"/>
    <lineage>
        <taxon>Bacteria</taxon>
        <taxon>Bacillati</taxon>
        <taxon>Bacillota</taxon>
        <taxon>Bacilli</taxon>
        <taxon>Bacillales</taxon>
        <taxon>Bacillaceae</taxon>
        <taxon>Terribacillus</taxon>
    </lineage>
</organism>
<feature type="transmembrane region" description="Helical" evidence="1">
    <location>
        <begin position="50"/>
        <end position="72"/>
    </location>
</feature>
<accession>A0A075LMN5</accession>
<evidence type="ECO:0000313" key="5">
    <source>
        <dbReference type="Proteomes" id="UP000199735"/>
    </source>
</evidence>
<evidence type="ECO:0000313" key="4">
    <source>
        <dbReference type="Proteomes" id="UP000027980"/>
    </source>
</evidence>
<evidence type="ECO:0000256" key="1">
    <source>
        <dbReference type="SAM" id="Phobius"/>
    </source>
</evidence>
<dbReference type="EMBL" id="FOCD01000004">
    <property type="protein sequence ID" value="SEN91118.1"/>
    <property type="molecule type" value="Genomic_DNA"/>
</dbReference>
<feature type="transmembrane region" description="Helical" evidence="1">
    <location>
        <begin position="12"/>
        <end position="30"/>
    </location>
</feature>
<evidence type="ECO:0000313" key="2">
    <source>
        <dbReference type="EMBL" id="AIF65658.1"/>
    </source>
</evidence>
<dbReference type="AlphaFoldDB" id="A0A075LMN5"/>
<reference evidence="3 5" key="2">
    <citation type="submission" date="2016-10" db="EMBL/GenBank/DDBJ databases">
        <authorList>
            <person name="Varghese N."/>
            <person name="Submissions S."/>
        </authorList>
    </citation>
    <scope>NUCLEOTIDE SEQUENCE [LARGE SCALE GENOMIC DNA]</scope>
    <source>
        <strain evidence="3 5">DSM 21619</strain>
    </source>
</reference>
<dbReference type="Proteomes" id="UP000027980">
    <property type="component" value="Chromosome"/>
</dbReference>
<dbReference type="KEGG" id="tap:GZ22_02670"/>
<gene>
    <name evidence="2" type="ORF">GZ22_02670</name>
    <name evidence="3" type="ORF">SAMN04489762_3057</name>
</gene>
<dbReference type="RefSeq" id="WP_038558398.1">
    <property type="nucleotide sequence ID" value="NZ_CP008876.1"/>
</dbReference>
<keyword evidence="1" id="KW-0472">Membrane</keyword>
<keyword evidence="1" id="KW-1133">Transmembrane helix</keyword>
<keyword evidence="1" id="KW-0812">Transmembrane</keyword>
<evidence type="ECO:0000313" key="3">
    <source>
        <dbReference type="EMBL" id="SEN91118.1"/>
    </source>
</evidence>
<accession>A0AAX2EIP7</accession>